<evidence type="ECO:0000256" key="2">
    <source>
        <dbReference type="SAM" id="MobiDB-lite"/>
    </source>
</evidence>
<protein>
    <recommendedName>
        <fullName evidence="3">PB1 domain-containing protein</fullName>
    </recommendedName>
</protein>
<proteinExistence type="predicted"/>
<feature type="region of interest" description="Disordered" evidence="2">
    <location>
        <begin position="160"/>
        <end position="202"/>
    </location>
</feature>
<dbReference type="SUPFAM" id="SSF54277">
    <property type="entry name" value="CAD &amp; PB1 domains"/>
    <property type="match status" value="1"/>
</dbReference>
<feature type="region of interest" description="Disordered" evidence="2">
    <location>
        <begin position="96"/>
        <end position="130"/>
    </location>
</feature>
<feature type="domain" description="PB1" evidence="3">
    <location>
        <begin position="1"/>
        <end position="74"/>
    </location>
</feature>
<gene>
    <name evidence="4" type="ORF">DVH24_016261</name>
</gene>
<dbReference type="GO" id="GO:0009725">
    <property type="term" value="P:response to hormone"/>
    <property type="evidence" value="ECO:0007669"/>
    <property type="project" value="InterPro"/>
</dbReference>
<dbReference type="PROSITE" id="PS51745">
    <property type="entry name" value="PB1"/>
    <property type="match status" value="1"/>
</dbReference>
<dbReference type="Proteomes" id="UP000290289">
    <property type="component" value="Chromosome 15"/>
</dbReference>
<dbReference type="STRING" id="3750.A0A498HRN9"/>
<dbReference type="InterPro" id="IPR053793">
    <property type="entry name" value="PB1-like"/>
</dbReference>
<organism evidence="4 5">
    <name type="scientific">Malus domestica</name>
    <name type="common">Apple</name>
    <name type="synonym">Pyrus malus</name>
    <dbReference type="NCBI Taxonomy" id="3750"/>
    <lineage>
        <taxon>Eukaryota</taxon>
        <taxon>Viridiplantae</taxon>
        <taxon>Streptophyta</taxon>
        <taxon>Embryophyta</taxon>
        <taxon>Tracheophyta</taxon>
        <taxon>Spermatophyta</taxon>
        <taxon>Magnoliopsida</taxon>
        <taxon>eudicotyledons</taxon>
        <taxon>Gunneridae</taxon>
        <taxon>Pentapetalae</taxon>
        <taxon>rosids</taxon>
        <taxon>fabids</taxon>
        <taxon>Rosales</taxon>
        <taxon>Rosaceae</taxon>
        <taxon>Amygdaloideae</taxon>
        <taxon>Maleae</taxon>
        <taxon>Malus</taxon>
    </lineage>
</organism>
<dbReference type="PANTHER" id="PTHR31384">
    <property type="entry name" value="AUXIN RESPONSE FACTOR 4-RELATED"/>
    <property type="match status" value="1"/>
</dbReference>
<dbReference type="InterPro" id="IPR044835">
    <property type="entry name" value="ARF_plant"/>
</dbReference>
<evidence type="ECO:0000256" key="1">
    <source>
        <dbReference type="ARBA" id="ARBA00011726"/>
    </source>
</evidence>
<reference evidence="4 5" key="1">
    <citation type="submission" date="2018-10" db="EMBL/GenBank/DDBJ databases">
        <title>A high-quality apple genome assembly.</title>
        <authorList>
            <person name="Hu J."/>
        </authorList>
    </citation>
    <scope>NUCLEOTIDE SEQUENCE [LARGE SCALE GENOMIC DNA]</scope>
    <source>
        <strain evidence="5">cv. HFTH1</strain>
        <tissue evidence="4">Young leaf</tissue>
    </source>
</reference>
<evidence type="ECO:0000313" key="5">
    <source>
        <dbReference type="Proteomes" id="UP000290289"/>
    </source>
</evidence>
<dbReference type="PANTHER" id="PTHR31384:SF96">
    <property type="entry name" value="AUXIN RESPONSE FACTOR 1"/>
    <property type="match status" value="1"/>
</dbReference>
<name>A0A498HRN9_MALDO</name>
<evidence type="ECO:0000313" key="4">
    <source>
        <dbReference type="EMBL" id="RXH73439.1"/>
    </source>
</evidence>
<dbReference type="EMBL" id="RDQH01000341">
    <property type="protein sequence ID" value="RXH73439.1"/>
    <property type="molecule type" value="Genomic_DNA"/>
</dbReference>
<feature type="compositionally biased region" description="Pro residues" evidence="2">
    <location>
        <begin position="108"/>
        <end position="122"/>
    </location>
</feature>
<dbReference type="GO" id="GO:0006355">
    <property type="term" value="P:regulation of DNA-templated transcription"/>
    <property type="evidence" value="ECO:0007669"/>
    <property type="project" value="InterPro"/>
</dbReference>
<sequence length="202" mass="23155">MQGIAVGRAVDLTRFERYEDLLKKLEEMFDIEGELCRSTKKWQVVYTDDEDDMMMVGDDPWLAMIHAKFPCMLIWSGAAVYNAHAIRRIVDCSREKKRKKKTHHQLYYPPPPPRRPPPPPPGHYCCSYSSSSTQPSAPPLPPWLDADYIYETPLAPPVQPAPEFAYHHHDPVPSQQETAFNTKVSSSSTQYLHPIPTTSYQQ</sequence>
<feature type="compositionally biased region" description="Polar residues" evidence="2">
    <location>
        <begin position="173"/>
        <end position="202"/>
    </location>
</feature>
<comment type="subunit">
    <text evidence="1">Homodimers and heterodimers.</text>
</comment>
<dbReference type="AlphaFoldDB" id="A0A498HRN9"/>
<dbReference type="GO" id="GO:0003677">
    <property type="term" value="F:DNA binding"/>
    <property type="evidence" value="ECO:0007669"/>
    <property type="project" value="InterPro"/>
</dbReference>
<accession>A0A498HRN9</accession>
<keyword evidence="5" id="KW-1185">Reference proteome</keyword>
<evidence type="ECO:0000259" key="3">
    <source>
        <dbReference type="PROSITE" id="PS51745"/>
    </source>
</evidence>
<comment type="caution">
    <text evidence="4">The sequence shown here is derived from an EMBL/GenBank/DDBJ whole genome shotgun (WGS) entry which is preliminary data.</text>
</comment>
<dbReference type="Gene3D" id="3.10.20.90">
    <property type="entry name" value="Phosphatidylinositol 3-kinase Catalytic Subunit, Chain A, domain 1"/>
    <property type="match status" value="1"/>
</dbReference>